<reference evidence="4" key="1">
    <citation type="submission" date="2019-05" db="EMBL/GenBank/DDBJ databases">
        <authorList>
            <consortium name="Pathogen Informatics"/>
        </authorList>
    </citation>
    <scope>NUCLEOTIDE SEQUENCE [LARGE SCALE GENOMIC DNA]</scope>
    <source>
        <strain evidence="4">NCTC12965</strain>
    </source>
</reference>
<dbReference type="InterPro" id="IPR006047">
    <property type="entry name" value="GH13_cat_dom"/>
</dbReference>
<accession>A0A4U9UMM2</accession>
<sequence>MVWPAGLVADPAGQLAQFAVDEPDSSPGWVADQVFYQIFPDRFASSGGEHGIQSGSYHHHAAGSDVIRRDWQHPLEDEHAASTFYGGDLDGISEKLPYLQRLGVTALYLNPIFTSPSVHKYDTEDYYQVDPYFGGNDALLRLRVSTHKVGMKTGAGRRI</sequence>
<feature type="domain" description="Glycosyl hydrolase family 13 catalytic" evidence="3">
    <location>
        <begin position="37"/>
        <end position="152"/>
    </location>
</feature>
<gene>
    <name evidence="4" type="primary">aglB_1</name>
    <name evidence="4" type="ORF">NCTC12965_03676</name>
</gene>
<organism evidence="4">
    <name type="scientific">Serratia fonticola</name>
    <dbReference type="NCBI Taxonomy" id="47917"/>
    <lineage>
        <taxon>Bacteria</taxon>
        <taxon>Pseudomonadati</taxon>
        <taxon>Pseudomonadota</taxon>
        <taxon>Gammaproteobacteria</taxon>
        <taxon>Enterobacterales</taxon>
        <taxon>Yersiniaceae</taxon>
        <taxon>Serratia</taxon>
    </lineage>
</organism>
<dbReference type="EC" id="3.2.1.54" evidence="4"/>
<dbReference type="Pfam" id="PF00128">
    <property type="entry name" value="Alpha-amylase"/>
    <property type="match status" value="1"/>
</dbReference>
<dbReference type="GO" id="GO:0047798">
    <property type="term" value="F:cyclomaltodextrinase activity"/>
    <property type="evidence" value="ECO:0007669"/>
    <property type="project" value="UniProtKB-EC"/>
</dbReference>
<evidence type="ECO:0000259" key="3">
    <source>
        <dbReference type="Pfam" id="PF00128"/>
    </source>
</evidence>
<dbReference type="GO" id="GO:0005975">
    <property type="term" value="P:carbohydrate metabolic process"/>
    <property type="evidence" value="ECO:0007669"/>
    <property type="project" value="InterPro"/>
</dbReference>
<evidence type="ECO:0000256" key="1">
    <source>
        <dbReference type="ARBA" id="ARBA00022801"/>
    </source>
</evidence>
<dbReference type="AlphaFoldDB" id="A0A4U9UMM2"/>
<keyword evidence="2 4" id="KW-0326">Glycosidase</keyword>
<dbReference type="PANTHER" id="PTHR10357">
    <property type="entry name" value="ALPHA-AMYLASE FAMILY MEMBER"/>
    <property type="match status" value="1"/>
</dbReference>
<evidence type="ECO:0000313" key="4">
    <source>
        <dbReference type="EMBL" id="VTR34716.1"/>
    </source>
</evidence>
<protein>
    <submittedName>
        <fullName evidence="4">Cyclomaltodextrinase</fullName>
        <ecNumber evidence="4">3.2.1.54</ecNumber>
    </submittedName>
</protein>
<proteinExistence type="predicted"/>
<name>A0A4U9UMM2_SERFO</name>
<dbReference type="PANTHER" id="PTHR10357:SF210">
    <property type="entry name" value="MALTODEXTRIN GLUCOSIDASE"/>
    <property type="match status" value="1"/>
</dbReference>
<dbReference type="InterPro" id="IPR017853">
    <property type="entry name" value="GH"/>
</dbReference>
<dbReference type="SUPFAM" id="SSF51445">
    <property type="entry name" value="(Trans)glycosidases"/>
    <property type="match status" value="1"/>
</dbReference>
<evidence type="ECO:0000256" key="2">
    <source>
        <dbReference type="ARBA" id="ARBA00023295"/>
    </source>
</evidence>
<dbReference type="EMBL" id="CABEEZ010000077">
    <property type="protein sequence ID" value="VTR34716.1"/>
    <property type="molecule type" value="Genomic_DNA"/>
</dbReference>
<keyword evidence="1 4" id="KW-0378">Hydrolase</keyword>
<dbReference type="Gene3D" id="3.20.20.80">
    <property type="entry name" value="Glycosidases"/>
    <property type="match status" value="1"/>
</dbReference>